<dbReference type="Gramene" id="EFJ18744">
    <property type="protein sequence ID" value="EFJ18744"/>
    <property type="gene ID" value="SELMODRAFT_420065"/>
</dbReference>
<dbReference type="SUPFAM" id="SSF51905">
    <property type="entry name" value="FAD/NAD(P)-binding domain"/>
    <property type="match status" value="1"/>
</dbReference>
<protein>
    <recommendedName>
        <fullName evidence="8">Glucose-methanol-choline oxidoreductase C-terminal domain-containing protein</fullName>
    </recommendedName>
</protein>
<evidence type="ECO:0000256" key="4">
    <source>
        <dbReference type="ARBA" id="ARBA00022827"/>
    </source>
</evidence>
<dbReference type="InParanoid" id="D8SAF6"/>
<keyword evidence="7" id="KW-1185">Reference proteome</keyword>
<evidence type="ECO:0000256" key="2">
    <source>
        <dbReference type="ARBA" id="ARBA00010790"/>
    </source>
</evidence>
<accession>D8SAF6</accession>
<dbReference type="Gene3D" id="3.50.50.60">
    <property type="entry name" value="FAD/NAD(P)-binding domain"/>
    <property type="match status" value="1"/>
</dbReference>
<name>D8SAF6_SELML</name>
<dbReference type="KEGG" id="smo:SELMODRAFT_420065"/>
<sequence>MSADPNASKVLEDAFFVREEEWEQARSEDHVQNLHPIFKSILRGTCETFPWQFQQSPGVELLRGILPFFGGKSLVWSGWCPKPCLESTTSWPLSFTQGLREFLEAAEDLLQVVSSSEVYKGELQAVLKNLLDDNIHDKKVMFAPLAMGGALCKKFCTAAPLLSLAKSHKNFKIATNCLVYEIVNNNGTATALKTSRGEVKLYDTNKLVLCMGAIPSTALVLNSFPTFHHIGKTVVTGMDNPDPGKNKATATRLAPDLVANPTEEQMQSSKEGFVILVCIGIGEFGENTESGVERTNGDHLNCDNIKIHVKESKADQAVKTRMEDAMQDVLRALSPQGRIDFWDSSCNKWKKTLPGDVRSSIIINESSTMPIEQSVDINYQLKGTNNVFLTGNAILPIQCGSWNPTLTIVALARHLGAQLANN</sequence>
<dbReference type="EMBL" id="GL377609">
    <property type="protein sequence ID" value="EFJ18744.1"/>
    <property type="molecule type" value="Genomic_DNA"/>
</dbReference>
<evidence type="ECO:0000256" key="3">
    <source>
        <dbReference type="ARBA" id="ARBA00022630"/>
    </source>
</evidence>
<dbReference type="Proteomes" id="UP000001514">
    <property type="component" value="Unassembled WGS sequence"/>
</dbReference>
<evidence type="ECO:0000313" key="6">
    <source>
        <dbReference type="EMBL" id="EFJ18744.1"/>
    </source>
</evidence>
<dbReference type="InterPro" id="IPR051473">
    <property type="entry name" value="P2Ox-like"/>
</dbReference>
<dbReference type="AlphaFoldDB" id="D8SAF6"/>
<comment type="similarity">
    <text evidence="2">Belongs to the GMC oxidoreductase family.</text>
</comment>
<evidence type="ECO:0000256" key="1">
    <source>
        <dbReference type="ARBA" id="ARBA00001974"/>
    </source>
</evidence>
<comment type="cofactor">
    <cofactor evidence="1">
        <name>FAD</name>
        <dbReference type="ChEBI" id="CHEBI:57692"/>
    </cofactor>
</comment>
<dbReference type="eggNOG" id="ENOG502RBWF">
    <property type="taxonomic scope" value="Eukaryota"/>
</dbReference>
<dbReference type="HOGENOM" id="CLU_651163_0_0_1"/>
<reference evidence="6 7" key="1">
    <citation type="journal article" date="2011" name="Science">
        <title>The Selaginella genome identifies genetic changes associated with the evolution of vascular plants.</title>
        <authorList>
            <person name="Banks J.A."/>
            <person name="Nishiyama T."/>
            <person name="Hasebe M."/>
            <person name="Bowman J.L."/>
            <person name="Gribskov M."/>
            <person name="dePamphilis C."/>
            <person name="Albert V.A."/>
            <person name="Aono N."/>
            <person name="Aoyama T."/>
            <person name="Ambrose B.A."/>
            <person name="Ashton N.W."/>
            <person name="Axtell M.J."/>
            <person name="Barker E."/>
            <person name="Barker M.S."/>
            <person name="Bennetzen J.L."/>
            <person name="Bonawitz N.D."/>
            <person name="Chapple C."/>
            <person name="Cheng C."/>
            <person name="Correa L.G."/>
            <person name="Dacre M."/>
            <person name="DeBarry J."/>
            <person name="Dreyer I."/>
            <person name="Elias M."/>
            <person name="Engstrom E.M."/>
            <person name="Estelle M."/>
            <person name="Feng L."/>
            <person name="Finet C."/>
            <person name="Floyd S.K."/>
            <person name="Frommer W.B."/>
            <person name="Fujita T."/>
            <person name="Gramzow L."/>
            <person name="Gutensohn M."/>
            <person name="Harholt J."/>
            <person name="Hattori M."/>
            <person name="Heyl A."/>
            <person name="Hirai T."/>
            <person name="Hiwatashi Y."/>
            <person name="Ishikawa M."/>
            <person name="Iwata M."/>
            <person name="Karol K.G."/>
            <person name="Koehler B."/>
            <person name="Kolukisaoglu U."/>
            <person name="Kubo M."/>
            <person name="Kurata T."/>
            <person name="Lalonde S."/>
            <person name="Li K."/>
            <person name="Li Y."/>
            <person name="Litt A."/>
            <person name="Lyons E."/>
            <person name="Manning G."/>
            <person name="Maruyama T."/>
            <person name="Michael T.P."/>
            <person name="Mikami K."/>
            <person name="Miyazaki S."/>
            <person name="Morinaga S."/>
            <person name="Murata T."/>
            <person name="Mueller-Roeber B."/>
            <person name="Nelson D.R."/>
            <person name="Obara M."/>
            <person name="Oguri Y."/>
            <person name="Olmstead R.G."/>
            <person name="Onodera N."/>
            <person name="Petersen B.L."/>
            <person name="Pils B."/>
            <person name="Prigge M."/>
            <person name="Rensing S.A."/>
            <person name="Riano-Pachon D.M."/>
            <person name="Roberts A.W."/>
            <person name="Sato Y."/>
            <person name="Scheller H.V."/>
            <person name="Schulz B."/>
            <person name="Schulz C."/>
            <person name="Shakirov E.V."/>
            <person name="Shibagaki N."/>
            <person name="Shinohara N."/>
            <person name="Shippen D.E."/>
            <person name="Soerensen I."/>
            <person name="Sotooka R."/>
            <person name="Sugimoto N."/>
            <person name="Sugita M."/>
            <person name="Sumikawa N."/>
            <person name="Tanurdzic M."/>
            <person name="Theissen G."/>
            <person name="Ulvskov P."/>
            <person name="Wakazuki S."/>
            <person name="Weng J.K."/>
            <person name="Willats W.W."/>
            <person name="Wipf D."/>
            <person name="Wolf P.G."/>
            <person name="Yang L."/>
            <person name="Zimmer A.D."/>
            <person name="Zhu Q."/>
            <person name="Mitros T."/>
            <person name="Hellsten U."/>
            <person name="Loque D."/>
            <person name="Otillar R."/>
            <person name="Salamov A."/>
            <person name="Schmutz J."/>
            <person name="Shapiro H."/>
            <person name="Lindquist E."/>
            <person name="Lucas S."/>
            <person name="Rokhsar D."/>
            <person name="Grigoriev I.V."/>
        </authorList>
    </citation>
    <scope>NUCLEOTIDE SEQUENCE [LARGE SCALE GENOMIC DNA]</scope>
</reference>
<dbReference type="PANTHER" id="PTHR42784:SF1">
    <property type="entry name" value="PYRANOSE 2-OXIDASE"/>
    <property type="match status" value="1"/>
</dbReference>
<organism evidence="7">
    <name type="scientific">Selaginella moellendorffii</name>
    <name type="common">Spikemoss</name>
    <dbReference type="NCBI Taxonomy" id="88036"/>
    <lineage>
        <taxon>Eukaryota</taxon>
        <taxon>Viridiplantae</taxon>
        <taxon>Streptophyta</taxon>
        <taxon>Embryophyta</taxon>
        <taxon>Tracheophyta</taxon>
        <taxon>Lycopodiopsida</taxon>
        <taxon>Selaginellales</taxon>
        <taxon>Selaginellaceae</taxon>
        <taxon>Selaginella</taxon>
    </lineage>
</organism>
<evidence type="ECO:0008006" key="8">
    <source>
        <dbReference type="Google" id="ProtNLM"/>
    </source>
</evidence>
<gene>
    <name evidence="6" type="ORF">SELMODRAFT_420065</name>
</gene>
<evidence type="ECO:0000313" key="7">
    <source>
        <dbReference type="Proteomes" id="UP000001514"/>
    </source>
</evidence>
<proteinExistence type="inferred from homology"/>
<keyword evidence="4" id="KW-0274">FAD</keyword>
<dbReference type="PANTHER" id="PTHR42784">
    <property type="entry name" value="PYRANOSE 2-OXIDASE"/>
    <property type="match status" value="1"/>
</dbReference>
<dbReference type="GO" id="GO:0016491">
    <property type="term" value="F:oxidoreductase activity"/>
    <property type="evidence" value="ECO:0007669"/>
    <property type="project" value="UniProtKB-KW"/>
</dbReference>
<dbReference type="InterPro" id="IPR036188">
    <property type="entry name" value="FAD/NAD-bd_sf"/>
</dbReference>
<keyword evidence="3" id="KW-0285">Flavoprotein</keyword>
<keyword evidence="5" id="KW-0560">Oxidoreductase</keyword>
<evidence type="ECO:0000256" key="5">
    <source>
        <dbReference type="ARBA" id="ARBA00023002"/>
    </source>
</evidence>